<accession>A0A378LSM6</accession>
<sequence>MKSPNEKPSFNLNGEQESATSQFIEESKKKASELYDEGMNKAAEVGESVKEYSDRVLMKVQENPLTSILIAGGIGFLLSRLMKK</sequence>
<organism evidence="2 3">
    <name type="scientific">Legionella wadsworthii</name>
    <dbReference type="NCBI Taxonomy" id="28088"/>
    <lineage>
        <taxon>Bacteria</taxon>
        <taxon>Pseudomonadati</taxon>
        <taxon>Pseudomonadota</taxon>
        <taxon>Gammaproteobacteria</taxon>
        <taxon>Legionellales</taxon>
        <taxon>Legionellaceae</taxon>
        <taxon>Legionella</taxon>
    </lineage>
</organism>
<dbReference type="AlphaFoldDB" id="A0A378LSM6"/>
<gene>
    <name evidence="2" type="ORF">NCTC11532_02161</name>
</gene>
<evidence type="ECO:0000313" key="3">
    <source>
        <dbReference type="Proteomes" id="UP000255297"/>
    </source>
</evidence>
<evidence type="ECO:0000313" key="2">
    <source>
        <dbReference type="EMBL" id="STY29970.1"/>
    </source>
</evidence>
<dbReference type="EMBL" id="UGPB01000001">
    <property type="protein sequence ID" value="STY29970.1"/>
    <property type="molecule type" value="Genomic_DNA"/>
</dbReference>
<dbReference type="RefSeq" id="WP_031564560.1">
    <property type="nucleotide sequence ID" value="NZ_CAAAIS010000001.1"/>
</dbReference>
<dbReference type="OrthoDB" id="5640839at2"/>
<reference evidence="2 3" key="1">
    <citation type="submission" date="2018-06" db="EMBL/GenBank/DDBJ databases">
        <authorList>
            <consortium name="Pathogen Informatics"/>
            <person name="Doyle S."/>
        </authorList>
    </citation>
    <scope>NUCLEOTIDE SEQUENCE [LARGE SCALE GENOMIC DNA]</scope>
    <source>
        <strain evidence="2 3">NCTC11532</strain>
    </source>
</reference>
<dbReference type="STRING" id="1122170.GCA_000701265_00326"/>
<keyword evidence="3" id="KW-1185">Reference proteome</keyword>
<evidence type="ECO:0000256" key="1">
    <source>
        <dbReference type="SAM" id="MobiDB-lite"/>
    </source>
</evidence>
<feature type="region of interest" description="Disordered" evidence="1">
    <location>
        <begin position="1"/>
        <end position="25"/>
    </location>
</feature>
<dbReference type="Proteomes" id="UP000255297">
    <property type="component" value="Unassembled WGS sequence"/>
</dbReference>
<name>A0A378LSM6_9GAMM</name>
<proteinExistence type="predicted"/>
<protein>
    <submittedName>
        <fullName evidence="2">Bacterial protein of uncharacterized function (DUF883)</fullName>
    </submittedName>
</protein>
<feature type="compositionally biased region" description="Polar residues" evidence="1">
    <location>
        <begin position="1"/>
        <end position="24"/>
    </location>
</feature>